<dbReference type="InterPro" id="IPR023997">
    <property type="entry name" value="TonB-dep_OMP_SusC/RagA_CS"/>
</dbReference>
<evidence type="ECO:0000313" key="16">
    <source>
        <dbReference type="EMBL" id="SDL24810.1"/>
    </source>
</evidence>
<keyword evidence="9 11" id="KW-0472">Membrane</keyword>
<dbReference type="Gene3D" id="2.60.40.1120">
    <property type="entry name" value="Carboxypeptidase-like, regulatory domain"/>
    <property type="match status" value="1"/>
</dbReference>
<protein>
    <submittedName>
        <fullName evidence="16">TonB-linked outer membrane protein, SusC/RagA family</fullName>
    </submittedName>
</protein>
<proteinExistence type="inferred from homology"/>
<feature type="chain" id="PRO_5011432804" evidence="13">
    <location>
        <begin position="28"/>
        <end position="1032"/>
    </location>
</feature>
<keyword evidence="5 11" id="KW-0812">Transmembrane</keyword>
<evidence type="ECO:0000256" key="9">
    <source>
        <dbReference type="ARBA" id="ARBA00023136"/>
    </source>
</evidence>
<organism evidence="16 17">
    <name type="scientific">Siphonobacter aquaeclarae</name>
    <dbReference type="NCBI Taxonomy" id="563176"/>
    <lineage>
        <taxon>Bacteria</taxon>
        <taxon>Pseudomonadati</taxon>
        <taxon>Bacteroidota</taxon>
        <taxon>Cytophagia</taxon>
        <taxon>Cytophagales</taxon>
        <taxon>Cytophagaceae</taxon>
        <taxon>Siphonobacter</taxon>
    </lineage>
</organism>
<feature type="signal peptide" evidence="13">
    <location>
        <begin position="1"/>
        <end position="27"/>
    </location>
</feature>
<comment type="similarity">
    <text evidence="11 12">Belongs to the TonB-dependent receptor family.</text>
</comment>
<comment type="subcellular location">
    <subcellularLocation>
        <location evidence="1 11">Cell outer membrane</location>
        <topology evidence="1 11">Multi-pass membrane protein</topology>
    </subcellularLocation>
</comment>
<evidence type="ECO:0000256" key="1">
    <source>
        <dbReference type="ARBA" id="ARBA00004571"/>
    </source>
</evidence>
<dbReference type="EMBL" id="FNGS01000001">
    <property type="protein sequence ID" value="SDL24810.1"/>
    <property type="molecule type" value="Genomic_DNA"/>
</dbReference>
<dbReference type="SUPFAM" id="SSF56935">
    <property type="entry name" value="Porins"/>
    <property type="match status" value="1"/>
</dbReference>
<keyword evidence="3 11" id="KW-1134">Transmembrane beta strand</keyword>
<keyword evidence="2 11" id="KW-0813">Transport</keyword>
<dbReference type="GO" id="GO:0006826">
    <property type="term" value="P:iron ion transport"/>
    <property type="evidence" value="ECO:0007669"/>
    <property type="project" value="UniProtKB-KW"/>
</dbReference>
<evidence type="ECO:0000256" key="2">
    <source>
        <dbReference type="ARBA" id="ARBA00022448"/>
    </source>
</evidence>
<evidence type="ECO:0000256" key="4">
    <source>
        <dbReference type="ARBA" id="ARBA00022496"/>
    </source>
</evidence>
<feature type="domain" description="TonB-dependent receptor-like beta-barrel" evidence="14">
    <location>
        <begin position="439"/>
        <end position="867"/>
    </location>
</feature>
<dbReference type="InterPro" id="IPR008969">
    <property type="entry name" value="CarboxyPept-like_regulatory"/>
</dbReference>
<evidence type="ECO:0000256" key="12">
    <source>
        <dbReference type="RuleBase" id="RU003357"/>
    </source>
</evidence>
<dbReference type="InterPro" id="IPR023996">
    <property type="entry name" value="TonB-dep_OMP_SusC/RagA"/>
</dbReference>
<dbReference type="PANTHER" id="PTHR32552">
    <property type="entry name" value="FERRICHROME IRON RECEPTOR-RELATED"/>
    <property type="match status" value="1"/>
</dbReference>
<dbReference type="Pfam" id="PF13715">
    <property type="entry name" value="CarbopepD_reg_2"/>
    <property type="match status" value="1"/>
</dbReference>
<accession>A0A1G9II08</accession>
<keyword evidence="4" id="KW-0410">Iron transport</keyword>
<dbReference type="InterPro" id="IPR036942">
    <property type="entry name" value="Beta-barrel_TonB_sf"/>
</dbReference>
<evidence type="ECO:0000259" key="15">
    <source>
        <dbReference type="Pfam" id="PF07715"/>
    </source>
</evidence>
<dbReference type="Gene3D" id="2.170.130.10">
    <property type="entry name" value="TonB-dependent receptor, plug domain"/>
    <property type="match status" value="1"/>
</dbReference>
<evidence type="ECO:0000256" key="5">
    <source>
        <dbReference type="ARBA" id="ARBA00022692"/>
    </source>
</evidence>
<sequence>MNKYFMLRLSAVWLIAGFLFVAWPASAQSDIRGRVTDAANQSSLAGVNIRVKGTVRGTSTDAEGRFQLSAASSETLVFSIIGYETKEVTVGNQTDWSIALQPAARSLNEVVVTALGIERQTRSLGYATQQISGASLTAVKDPGANLMNSLSGKVAGAVITPTATGPGGAVRVVLRGNRSISGNNNALIVVDGVPIDNTMSTEQGGGGSANTIATQPKGISSGYSGSDGAASINPQDVESVTVLKGPAAAALYGSRAANGALIITTKSGKSGALSVNYNGSVAIDEPFLLQKFQNTYGRGNGGKAGAEAAGSWGAAAQTYSNNVRDFYRTGSSLTNSVDLSGGNEKIRGYVSYTHNRNEGIVPRNGLERSTVNLRLNARPVERLTTDVKITYMDQRIRNKPRLGDTGIPNEANIMPRDLSPAELAKYETIDATGKPVPVYWTNSSIYRNPNWDVYRTSLNEDRSRIMMLGTAKYQLTDWLSLQGRYSLDRYDDNITASYYDGTVALPVQPGGRYLEGFIRRSERNMDILLSGNNKITNGLNVSYNVGASTLHIKGNNTQALANGLSIPNQFNLNFATTPAFSNLPFEKKMQSVYGNVQFDFRQLLYLDVSARNDWSSTLPAPHSYFYPSVGLSTVVSEWLHMPSWVSFGKVRASYTQVGNDADPYLLMQTYSFSQGAGNGFVSRDNVKYISNLKPEKTRSYELGMEWKFLDGRFGLDATVYKSNTINQLIFIGLPQATGYSQQYINAGNIQNKGLEISLTGDLISRKDFRWTSALNFARNINKVLSLSPGIAQANLSSSTALGSLLVKPGQSYGDIYDYAWTKDANGRYVVNASGLPTVTALQKLGNFNPDFTLGWNNTLNYKRFNLSFLIDGRVGGILVSGTDATLAYFGVGDYTTRYREGGLVLNGVKADGSANTTAINAEQFWTSVSQGGRTGYGQFFAFSTTNFRLRELSLGYNLSLKTKAIRNARVSLTARNLLFLYRGKSILDIPGIGKRTIPVDPESAIGTSNYQGIESGMLPLTRSIGLNLSLSF</sequence>
<reference evidence="16 17" key="1">
    <citation type="submission" date="2016-10" db="EMBL/GenBank/DDBJ databases">
        <authorList>
            <person name="de Groot N.N."/>
        </authorList>
    </citation>
    <scope>NUCLEOTIDE SEQUENCE [LARGE SCALE GENOMIC DNA]</scope>
    <source>
        <strain evidence="16 17">DSM 21668</strain>
    </source>
</reference>
<evidence type="ECO:0000256" key="7">
    <source>
        <dbReference type="ARBA" id="ARBA00023065"/>
    </source>
</evidence>
<dbReference type="NCBIfam" id="TIGR04056">
    <property type="entry name" value="OMP_RagA_SusC"/>
    <property type="match status" value="1"/>
</dbReference>
<evidence type="ECO:0000256" key="11">
    <source>
        <dbReference type="PROSITE-ProRule" id="PRU01360"/>
    </source>
</evidence>
<evidence type="ECO:0000256" key="8">
    <source>
        <dbReference type="ARBA" id="ARBA00023077"/>
    </source>
</evidence>
<keyword evidence="6" id="KW-0408">Iron</keyword>
<evidence type="ECO:0000256" key="6">
    <source>
        <dbReference type="ARBA" id="ARBA00023004"/>
    </source>
</evidence>
<dbReference type="Proteomes" id="UP000198901">
    <property type="component" value="Unassembled WGS sequence"/>
</dbReference>
<dbReference type="NCBIfam" id="TIGR04057">
    <property type="entry name" value="SusC_RagA_signa"/>
    <property type="match status" value="1"/>
</dbReference>
<dbReference type="OrthoDB" id="9768177at2"/>
<dbReference type="STRING" id="563176.SAMN04488090_0489"/>
<keyword evidence="7" id="KW-0406">Ion transport</keyword>
<dbReference type="Gene3D" id="2.40.170.20">
    <property type="entry name" value="TonB-dependent receptor, beta-barrel domain"/>
    <property type="match status" value="1"/>
</dbReference>
<dbReference type="InterPro" id="IPR039426">
    <property type="entry name" value="TonB-dep_rcpt-like"/>
</dbReference>
<evidence type="ECO:0000259" key="14">
    <source>
        <dbReference type="Pfam" id="PF00593"/>
    </source>
</evidence>
<dbReference type="PROSITE" id="PS52016">
    <property type="entry name" value="TONB_DEPENDENT_REC_3"/>
    <property type="match status" value="1"/>
</dbReference>
<keyword evidence="10 11" id="KW-0998">Cell outer membrane</keyword>
<dbReference type="Pfam" id="PF00593">
    <property type="entry name" value="TonB_dep_Rec_b-barrel"/>
    <property type="match status" value="1"/>
</dbReference>
<evidence type="ECO:0000256" key="13">
    <source>
        <dbReference type="SAM" id="SignalP"/>
    </source>
</evidence>
<dbReference type="SUPFAM" id="SSF49464">
    <property type="entry name" value="Carboxypeptidase regulatory domain-like"/>
    <property type="match status" value="1"/>
</dbReference>
<name>A0A1G9II08_9BACT</name>
<dbReference type="Pfam" id="PF07715">
    <property type="entry name" value="Plug"/>
    <property type="match status" value="1"/>
</dbReference>
<dbReference type="AlphaFoldDB" id="A0A1G9II08"/>
<feature type="domain" description="TonB-dependent receptor plug" evidence="15">
    <location>
        <begin position="124"/>
        <end position="260"/>
    </location>
</feature>
<evidence type="ECO:0000256" key="10">
    <source>
        <dbReference type="ARBA" id="ARBA00023237"/>
    </source>
</evidence>
<keyword evidence="13" id="KW-0732">Signal</keyword>
<keyword evidence="8 12" id="KW-0798">TonB box</keyword>
<dbReference type="InterPro" id="IPR000531">
    <property type="entry name" value="Beta-barrel_TonB"/>
</dbReference>
<evidence type="ECO:0000256" key="3">
    <source>
        <dbReference type="ARBA" id="ARBA00022452"/>
    </source>
</evidence>
<dbReference type="InterPro" id="IPR037066">
    <property type="entry name" value="Plug_dom_sf"/>
</dbReference>
<evidence type="ECO:0000313" key="17">
    <source>
        <dbReference type="Proteomes" id="UP000198901"/>
    </source>
</evidence>
<keyword evidence="17" id="KW-1185">Reference proteome</keyword>
<gene>
    <name evidence="16" type="ORF">SAMN04488090_0489</name>
</gene>
<dbReference type="PANTHER" id="PTHR32552:SF81">
    <property type="entry name" value="TONB-DEPENDENT OUTER MEMBRANE RECEPTOR"/>
    <property type="match status" value="1"/>
</dbReference>
<dbReference type="InterPro" id="IPR012910">
    <property type="entry name" value="Plug_dom"/>
</dbReference>
<dbReference type="RefSeq" id="WP_093197247.1">
    <property type="nucleotide sequence ID" value="NZ_FNGS01000001.1"/>
</dbReference>
<dbReference type="GO" id="GO:0009279">
    <property type="term" value="C:cell outer membrane"/>
    <property type="evidence" value="ECO:0007669"/>
    <property type="project" value="UniProtKB-SubCell"/>
</dbReference>